<evidence type="ECO:0000256" key="6">
    <source>
        <dbReference type="ARBA" id="ARBA00023242"/>
    </source>
</evidence>
<feature type="domain" description="Myb-like" evidence="8">
    <location>
        <begin position="13"/>
        <end position="63"/>
    </location>
</feature>
<dbReference type="PANTHER" id="PTHR47997:SF79">
    <property type="entry name" value="MYB-RELATED PROTEIN"/>
    <property type="match status" value="1"/>
</dbReference>
<feature type="region of interest" description="Disordered" evidence="7">
    <location>
        <begin position="76"/>
        <end position="108"/>
    </location>
</feature>
<keyword evidence="3" id="KW-0805">Transcription regulation</keyword>
<dbReference type="PROSITE" id="PS51294">
    <property type="entry name" value="HTH_MYB"/>
    <property type="match status" value="1"/>
</dbReference>
<dbReference type="OrthoDB" id="2143914at2759"/>
<dbReference type="InterPro" id="IPR051953">
    <property type="entry name" value="Plant_SW-associated_TFs"/>
</dbReference>
<dbReference type="GO" id="GO:0005634">
    <property type="term" value="C:nucleus"/>
    <property type="evidence" value="ECO:0007669"/>
    <property type="project" value="UniProtKB-SubCell"/>
</dbReference>
<feature type="compositionally biased region" description="Polar residues" evidence="7">
    <location>
        <begin position="94"/>
        <end position="105"/>
    </location>
</feature>
<dbReference type="InterPro" id="IPR017930">
    <property type="entry name" value="Myb_dom"/>
</dbReference>
<dbReference type="PANTHER" id="PTHR47997">
    <property type="entry name" value="MYB DOMAIN PROTEIN 55"/>
    <property type="match status" value="1"/>
</dbReference>
<protein>
    <submittedName>
        <fullName evidence="10">Uncharacterized protein</fullName>
    </submittedName>
</protein>
<proteinExistence type="predicted"/>
<keyword evidence="5" id="KW-0804">Transcription</keyword>
<reference evidence="10" key="1">
    <citation type="submission" date="2017-07" db="EMBL/GenBank/DDBJ databases">
        <title>Taro Niue Genome Assembly and Annotation.</title>
        <authorList>
            <person name="Atibalentja N."/>
            <person name="Keating K."/>
            <person name="Fields C.J."/>
        </authorList>
    </citation>
    <scope>NUCLEOTIDE SEQUENCE</scope>
    <source>
        <strain evidence="10">Niue_2</strain>
        <tissue evidence="10">Leaf</tissue>
    </source>
</reference>
<dbReference type="AlphaFoldDB" id="A0A843VVX3"/>
<feature type="compositionally biased region" description="Basic and acidic residues" evidence="7">
    <location>
        <begin position="83"/>
        <end position="92"/>
    </location>
</feature>
<evidence type="ECO:0000256" key="3">
    <source>
        <dbReference type="ARBA" id="ARBA00023015"/>
    </source>
</evidence>
<keyword evidence="11" id="KW-1185">Reference proteome</keyword>
<evidence type="ECO:0000256" key="7">
    <source>
        <dbReference type="SAM" id="MobiDB-lite"/>
    </source>
</evidence>
<feature type="compositionally biased region" description="Low complexity" evidence="7">
    <location>
        <begin position="235"/>
        <end position="254"/>
    </location>
</feature>
<name>A0A843VVX3_COLES</name>
<evidence type="ECO:0000313" key="10">
    <source>
        <dbReference type="EMBL" id="MQL99196.1"/>
    </source>
</evidence>
<feature type="non-terminal residue" evidence="10">
    <location>
        <position position="1"/>
    </location>
</feature>
<feature type="compositionally biased region" description="Low complexity" evidence="7">
    <location>
        <begin position="179"/>
        <end position="197"/>
    </location>
</feature>
<dbReference type="FunFam" id="1.10.10.60:FF:000268">
    <property type="entry name" value="Transcription factor MYB86"/>
    <property type="match status" value="1"/>
</dbReference>
<evidence type="ECO:0000259" key="9">
    <source>
        <dbReference type="PROSITE" id="PS51294"/>
    </source>
</evidence>
<sequence>GKSCRLRWINYLRPDLKRGAFSQQEEDLIVSLHQVLGNRWSQIAAQLPGRTDNEIKNFWNSCLKKKLRQLGIDPATHQPLSEAEQRPSEKVESPNASTNKNTTSAERLPARPVFDPFPFVVDLPITSTDAVENSSLTFYQQLLQNVRPSNQAHHFAGAAGFEMLQGPMPTMGFFDYPLSESHGNGETSSNSSNRNSSDGGGFQANSTVVVMENGPAGLDWDVAERKLETMMGYGQSNEMSSQGQESSGSPGWQQHVQSSEDYSSCFPATSLSRDLSEVCFDLYREELECELQGRFPLDS</sequence>
<evidence type="ECO:0000259" key="8">
    <source>
        <dbReference type="PROSITE" id="PS50090"/>
    </source>
</evidence>
<dbReference type="InterPro" id="IPR001005">
    <property type="entry name" value="SANT/Myb"/>
</dbReference>
<accession>A0A843VVX3</accession>
<dbReference type="PROSITE" id="PS50090">
    <property type="entry name" value="MYB_LIKE"/>
    <property type="match status" value="1"/>
</dbReference>
<dbReference type="Gene3D" id="1.10.10.60">
    <property type="entry name" value="Homeodomain-like"/>
    <property type="match status" value="1"/>
</dbReference>
<feature type="domain" description="HTH myb-type" evidence="9">
    <location>
        <begin position="13"/>
        <end position="67"/>
    </location>
</feature>
<dbReference type="EMBL" id="NMUH01002311">
    <property type="protein sequence ID" value="MQL99196.1"/>
    <property type="molecule type" value="Genomic_DNA"/>
</dbReference>
<evidence type="ECO:0000256" key="2">
    <source>
        <dbReference type="ARBA" id="ARBA00022737"/>
    </source>
</evidence>
<organism evidence="10 11">
    <name type="scientific">Colocasia esculenta</name>
    <name type="common">Wild taro</name>
    <name type="synonym">Arum esculentum</name>
    <dbReference type="NCBI Taxonomy" id="4460"/>
    <lineage>
        <taxon>Eukaryota</taxon>
        <taxon>Viridiplantae</taxon>
        <taxon>Streptophyta</taxon>
        <taxon>Embryophyta</taxon>
        <taxon>Tracheophyta</taxon>
        <taxon>Spermatophyta</taxon>
        <taxon>Magnoliopsida</taxon>
        <taxon>Liliopsida</taxon>
        <taxon>Araceae</taxon>
        <taxon>Aroideae</taxon>
        <taxon>Colocasieae</taxon>
        <taxon>Colocasia</taxon>
    </lineage>
</organism>
<evidence type="ECO:0000256" key="5">
    <source>
        <dbReference type="ARBA" id="ARBA00023163"/>
    </source>
</evidence>
<dbReference type="SUPFAM" id="SSF46689">
    <property type="entry name" value="Homeodomain-like"/>
    <property type="match status" value="1"/>
</dbReference>
<keyword evidence="2" id="KW-0677">Repeat</keyword>
<comment type="caution">
    <text evidence="10">The sequence shown here is derived from an EMBL/GenBank/DDBJ whole genome shotgun (WGS) entry which is preliminary data.</text>
</comment>
<dbReference type="GO" id="GO:0003677">
    <property type="term" value="F:DNA binding"/>
    <property type="evidence" value="ECO:0007669"/>
    <property type="project" value="UniProtKB-KW"/>
</dbReference>
<dbReference type="InterPro" id="IPR009057">
    <property type="entry name" value="Homeodomain-like_sf"/>
</dbReference>
<dbReference type="CDD" id="cd00167">
    <property type="entry name" value="SANT"/>
    <property type="match status" value="1"/>
</dbReference>
<gene>
    <name evidence="10" type="ORF">Taro_031915</name>
</gene>
<keyword evidence="4" id="KW-0238">DNA-binding</keyword>
<evidence type="ECO:0000256" key="4">
    <source>
        <dbReference type="ARBA" id="ARBA00023125"/>
    </source>
</evidence>
<keyword evidence="6" id="KW-0539">Nucleus</keyword>
<evidence type="ECO:0000313" key="11">
    <source>
        <dbReference type="Proteomes" id="UP000652761"/>
    </source>
</evidence>
<evidence type="ECO:0000256" key="1">
    <source>
        <dbReference type="ARBA" id="ARBA00004123"/>
    </source>
</evidence>
<feature type="region of interest" description="Disordered" evidence="7">
    <location>
        <begin position="235"/>
        <end position="259"/>
    </location>
</feature>
<comment type="subcellular location">
    <subcellularLocation>
        <location evidence="1">Nucleus</location>
    </subcellularLocation>
</comment>
<dbReference type="Proteomes" id="UP000652761">
    <property type="component" value="Unassembled WGS sequence"/>
</dbReference>
<dbReference type="Pfam" id="PF00249">
    <property type="entry name" value="Myb_DNA-binding"/>
    <property type="match status" value="1"/>
</dbReference>
<dbReference type="SMART" id="SM00717">
    <property type="entry name" value="SANT"/>
    <property type="match status" value="1"/>
</dbReference>
<feature type="region of interest" description="Disordered" evidence="7">
    <location>
        <begin position="175"/>
        <end position="204"/>
    </location>
</feature>